<evidence type="ECO:0000256" key="1">
    <source>
        <dbReference type="SAM" id="MobiDB-lite"/>
    </source>
</evidence>
<dbReference type="Proteomes" id="UP000722485">
    <property type="component" value="Unassembled WGS sequence"/>
</dbReference>
<organism evidence="2 3">
    <name type="scientific">Cylindrodendrum hubeiense</name>
    <dbReference type="NCBI Taxonomy" id="595255"/>
    <lineage>
        <taxon>Eukaryota</taxon>
        <taxon>Fungi</taxon>
        <taxon>Dikarya</taxon>
        <taxon>Ascomycota</taxon>
        <taxon>Pezizomycotina</taxon>
        <taxon>Sordariomycetes</taxon>
        <taxon>Hypocreomycetidae</taxon>
        <taxon>Hypocreales</taxon>
        <taxon>Nectriaceae</taxon>
        <taxon>Cylindrodendrum</taxon>
    </lineage>
</organism>
<comment type="caution">
    <text evidence="2">The sequence shown here is derived from an EMBL/GenBank/DDBJ whole genome shotgun (WGS) entry which is preliminary data.</text>
</comment>
<evidence type="ECO:0000313" key="2">
    <source>
        <dbReference type="EMBL" id="KAF7536694.1"/>
    </source>
</evidence>
<keyword evidence="3" id="KW-1185">Reference proteome</keyword>
<gene>
    <name evidence="2" type="ORF">G7Z17_g13000</name>
</gene>
<dbReference type="AlphaFoldDB" id="A0A9P5L8P5"/>
<feature type="compositionally biased region" description="Polar residues" evidence="1">
    <location>
        <begin position="11"/>
        <end position="22"/>
    </location>
</feature>
<evidence type="ECO:0000313" key="3">
    <source>
        <dbReference type="Proteomes" id="UP000722485"/>
    </source>
</evidence>
<name>A0A9P5L8P5_9HYPO</name>
<protein>
    <submittedName>
        <fullName evidence="2">Uncharacterized protein</fullName>
    </submittedName>
</protein>
<feature type="region of interest" description="Disordered" evidence="1">
    <location>
        <begin position="115"/>
        <end position="137"/>
    </location>
</feature>
<accession>A0A9P5L8P5</accession>
<dbReference type="EMBL" id="JAANBB010000661">
    <property type="protein sequence ID" value="KAF7536694.1"/>
    <property type="molecule type" value="Genomic_DNA"/>
</dbReference>
<sequence length="407" mass="44813">MLAATDALKPSTPQMANSSGSKITRMVSSRMFAKVSHAWDRLHPKTSFENPRGQVRGETQVNNEFGDDLVNSPFPSPAAMPPISTIEIRLNEGDNLNKKKVQRIVGGHVVRKPVADDGRSLRSGRSLDDPFAEGGMVRTPTTFESRLKKEVDDDSDIIPPIPRNPFESEKGFDNDIEDRILCTPPVGSSTPRIRVEKVSTASPDDSPTMCHSGSALLQADSKLGGVVLGLGREELLMRAQPLELIAMKASERRLVDPLTRTRHDLVEMTPNADARGPNMVKKHPSPSKEALEDLEMAFRKYTHLSISRVNSDDVDELASSFVSVTPSLIQRDKNRLISNRLSASNIQDLASPSARRGHNRPLSSTSTIQFARILRPPENTRRVCGEIRLAPPYRPAGVEGDDVDELH</sequence>
<proteinExistence type="predicted"/>
<feature type="compositionally biased region" description="Basic and acidic residues" evidence="1">
    <location>
        <begin position="115"/>
        <end position="128"/>
    </location>
</feature>
<dbReference type="OrthoDB" id="4207421at2759"/>
<reference evidence="2" key="1">
    <citation type="submission" date="2020-03" db="EMBL/GenBank/DDBJ databases">
        <title>Draft Genome Sequence of Cylindrodendrum hubeiense.</title>
        <authorList>
            <person name="Buettner E."/>
            <person name="Kellner H."/>
        </authorList>
    </citation>
    <scope>NUCLEOTIDE SEQUENCE</scope>
    <source>
        <strain evidence="2">IHI 201604</strain>
    </source>
</reference>
<feature type="region of interest" description="Disordered" evidence="1">
    <location>
        <begin position="1"/>
        <end position="22"/>
    </location>
</feature>